<dbReference type="PROSITE" id="PS51318">
    <property type="entry name" value="TAT"/>
    <property type="match status" value="1"/>
</dbReference>
<comment type="caution">
    <text evidence="4">The sequence shown here is derived from an EMBL/GenBank/DDBJ whole genome shotgun (WGS) entry which is preliminary data.</text>
</comment>
<dbReference type="RefSeq" id="WP_183585059.1">
    <property type="nucleotide sequence ID" value="NZ_JACHCA010000001.1"/>
</dbReference>
<dbReference type="EMBL" id="JACHCA010000001">
    <property type="protein sequence ID" value="MBB6126106.1"/>
    <property type="molecule type" value="Genomic_DNA"/>
</dbReference>
<dbReference type="CDD" id="cd20304">
    <property type="entry name" value="cupin_OxDC_N"/>
    <property type="match status" value="1"/>
</dbReference>
<evidence type="ECO:0000256" key="1">
    <source>
        <dbReference type="ARBA" id="ARBA00022723"/>
    </source>
</evidence>
<proteinExistence type="predicted"/>
<name>A0A841J950_9SPHI</name>
<dbReference type="InterPro" id="IPR051610">
    <property type="entry name" value="GPI/OXD"/>
</dbReference>
<dbReference type="SUPFAM" id="SSF51182">
    <property type="entry name" value="RmlC-like cupins"/>
    <property type="match status" value="1"/>
</dbReference>
<feature type="binding site" evidence="2">
    <location>
        <position position="108"/>
    </location>
    <ligand>
        <name>Mn(2+)</name>
        <dbReference type="ChEBI" id="CHEBI:29035"/>
        <label>1</label>
    </ligand>
</feature>
<feature type="binding site" evidence="2">
    <location>
        <position position="294"/>
    </location>
    <ligand>
        <name>Mn(2+)</name>
        <dbReference type="ChEBI" id="CHEBI:29035"/>
        <label>2</label>
    </ligand>
</feature>
<dbReference type="PANTHER" id="PTHR35848">
    <property type="entry name" value="OXALATE-BINDING PROTEIN"/>
    <property type="match status" value="1"/>
</dbReference>
<feature type="binding site" evidence="2">
    <location>
        <position position="113"/>
    </location>
    <ligand>
        <name>Mn(2+)</name>
        <dbReference type="ChEBI" id="CHEBI:29035"/>
        <label>1</label>
    </ligand>
</feature>
<organism evidence="4 5">
    <name type="scientific">Mucilaginibacter lappiensis</name>
    <dbReference type="NCBI Taxonomy" id="354630"/>
    <lineage>
        <taxon>Bacteria</taxon>
        <taxon>Pseudomonadati</taxon>
        <taxon>Bacteroidota</taxon>
        <taxon>Sphingobacteriia</taxon>
        <taxon>Sphingobacteriales</taxon>
        <taxon>Sphingobacteriaceae</taxon>
        <taxon>Mucilaginibacter</taxon>
    </lineage>
</organism>
<dbReference type="InterPro" id="IPR011051">
    <property type="entry name" value="RmlC_Cupin_sf"/>
</dbReference>
<feature type="binding site" evidence="2">
    <location>
        <position position="287"/>
    </location>
    <ligand>
        <name>Mn(2+)</name>
        <dbReference type="ChEBI" id="CHEBI:29035"/>
        <label>2</label>
    </ligand>
</feature>
<dbReference type="SMART" id="SM00835">
    <property type="entry name" value="Cupin_1"/>
    <property type="match status" value="2"/>
</dbReference>
<keyword evidence="1 2" id="KW-0479">Metal-binding</keyword>
<feature type="domain" description="Cupin type-1" evidence="3">
    <location>
        <begin position="241"/>
        <end position="383"/>
    </location>
</feature>
<dbReference type="CDD" id="cd20305">
    <property type="entry name" value="cupin_OxDC_C"/>
    <property type="match status" value="1"/>
</dbReference>
<evidence type="ECO:0000313" key="5">
    <source>
        <dbReference type="Proteomes" id="UP000548326"/>
    </source>
</evidence>
<accession>A0A841J950</accession>
<dbReference type="GO" id="GO:0033609">
    <property type="term" value="P:oxalate metabolic process"/>
    <property type="evidence" value="ECO:0007669"/>
    <property type="project" value="InterPro"/>
</dbReference>
<sequence length="393" mass="43297">MENSRRKFLQTASLSSLGLVAAATSLSSFTPGIAKAKGLSPALAKKDLAKKQEELEDFIYDIENGSTGYKSDGGSAKEATVEEFPVSQSIAGVSMHLQPGAFREMHWHSIAAEWAYILDGQVRTTIITPDGTTSTDDFEKGDIWYFPKGHGHMLQCLGNKPCHFLLGFDNGHFSEFGTFSITDWISHTSPTVMARNTGLPASFFASLPKKELYIGVGKIAIEPRPKNINPAIPYSSSSHKFRMAKDGIHQEFKGGSVKLVSSLEFPIQSTLTSMLMEIEPGAIRELHWHPNADEWQYVMSGKGEVSIFGSHGRVKTMPYSKGMVAFIKQGYGHYIENTGTETLKLIVLFNAPIYQELSLNDWLNSNPPQLIADHFGMTLDQAASLINHKTGIY</sequence>
<dbReference type="EC" id="4.1.1.2" evidence="4"/>
<dbReference type="Gene3D" id="2.60.120.10">
    <property type="entry name" value="Jelly Rolls"/>
    <property type="match status" value="2"/>
</dbReference>
<feature type="binding site" evidence="2">
    <location>
        <position position="152"/>
    </location>
    <ligand>
        <name>Mn(2+)</name>
        <dbReference type="ChEBI" id="CHEBI:29035"/>
        <label>1</label>
    </ligand>
</feature>
<dbReference type="AlphaFoldDB" id="A0A841J950"/>
<dbReference type="InterPro" id="IPR014710">
    <property type="entry name" value="RmlC-like_jellyroll"/>
</dbReference>
<dbReference type="InterPro" id="IPR006045">
    <property type="entry name" value="Cupin_1"/>
</dbReference>
<feature type="domain" description="Cupin type-1" evidence="3">
    <location>
        <begin position="60"/>
        <end position="205"/>
    </location>
</feature>
<keyword evidence="2" id="KW-0464">Manganese</keyword>
<dbReference type="PANTHER" id="PTHR35848:SF9">
    <property type="entry name" value="SLL1358 PROTEIN"/>
    <property type="match status" value="1"/>
</dbReference>
<dbReference type="NCBIfam" id="TIGR03404">
    <property type="entry name" value="bicupin_oxalic"/>
    <property type="match status" value="1"/>
</dbReference>
<dbReference type="GO" id="GO:0046872">
    <property type="term" value="F:metal ion binding"/>
    <property type="evidence" value="ECO:0007669"/>
    <property type="project" value="UniProtKB-KW"/>
</dbReference>
<feature type="binding site" evidence="2">
    <location>
        <position position="289"/>
    </location>
    <ligand>
        <name>Mn(2+)</name>
        <dbReference type="ChEBI" id="CHEBI:29035"/>
        <label>2</label>
    </ligand>
</feature>
<evidence type="ECO:0000259" key="3">
    <source>
        <dbReference type="SMART" id="SM00835"/>
    </source>
</evidence>
<dbReference type="InterPro" id="IPR006311">
    <property type="entry name" value="TAT_signal"/>
</dbReference>
<dbReference type="Pfam" id="PF00190">
    <property type="entry name" value="Cupin_1"/>
    <property type="match status" value="2"/>
</dbReference>
<gene>
    <name evidence="4" type="ORF">HDF22_000207</name>
</gene>
<protein>
    <submittedName>
        <fullName evidence="4">Oxalate decarboxylase</fullName>
        <ecNumber evidence="4">4.1.1.2</ecNumber>
    </submittedName>
</protein>
<dbReference type="InterPro" id="IPR017774">
    <property type="entry name" value="Bicupin_oxalate_deCO2ase/Oxase"/>
</dbReference>
<dbReference type="Proteomes" id="UP000548326">
    <property type="component" value="Unassembled WGS sequence"/>
</dbReference>
<evidence type="ECO:0000256" key="2">
    <source>
        <dbReference type="PIRSR" id="PIRSR617774-2"/>
    </source>
</evidence>
<feature type="binding site" evidence="2">
    <location>
        <position position="333"/>
    </location>
    <ligand>
        <name>Mn(2+)</name>
        <dbReference type="ChEBI" id="CHEBI:29035"/>
        <label>2</label>
    </ligand>
</feature>
<evidence type="ECO:0000313" key="4">
    <source>
        <dbReference type="EMBL" id="MBB6126106.1"/>
    </source>
</evidence>
<dbReference type="GO" id="GO:0046564">
    <property type="term" value="F:oxalate decarboxylase activity"/>
    <property type="evidence" value="ECO:0007669"/>
    <property type="project" value="UniProtKB-EC"/>
</dbReference>
<reference evidence="4 5" key="1">
    <citation type="submission" date="2020-08" db="EMBL/GenBank/DDBJ databases">
        <title>Genomic Encyclopedia of Type Strains, Phase IV (KMG-V): Genome sequencing to study the core and pangenomes of soil and plant-associated prokaryotes.</title>
        <authorList>
            <person name="Whitman W."/>
        </authorList>
    </citation>
    <scope>NUCLEOTIDE SEQUENCE [LARGE SCALE GENOMIC DNA]</scope>
    <source>
        <strain evidence="4 5">MP601</strain>
    </source>
</reference>
<feature type="binding site" evidence="2">
    <location>
        <position position="106"/>
    </location>
    <ligand>
        <name>Mn(2+)</name>
        <dbReference type="ChEBI" id="CHEBI:29035"/>
        <label>1</label>
    </ligand>
</feature>
<keyword evidence="4" id="KW-0456">Lyase</keyword>
<comment type="cofactor">
    <cofactor evidence="2">
        <name>Mn(2+)</name>
        <dbReference type="ChEBI" id="CHEBI:29035"/>
    </cofactor>
    <text evidence="2">Binds 2 manganese ions per subunit.</text>
</comment>